<feature type="region of interest" description="Disordered" evidence="2">
    <location>
        <begin position="1"/>
        <end position="27"/>
    </location>
</feature>
<feature type="domain" description="NID" evidence="3">
    <location>
        <begin position="271"/>
        <end position="317"/>
    </location>
</feature>
<evidence type="ECO:0000313" key="5">
    <source>
        <dbReference type="Proteomes" id="UP000516260"/>
    </source>
</evidence>
<dbReference type="InterPro" id="IPR012677">
    <property type="entry name" value="Nucleotide-bd_a/b_plait_sf"/>
</dbReference>
<dbReference type="InterPro" id="IPR009909">
    <property type="entry name" value="Nmi/IFP35_dom"/>
</dbReference>
<name>A0A4Z2CHU3_9TELE</name>
<comment type="caution">
    <text evidence="4">The sequence shown here is derived from an EMBL/GenBank/DDBJ whole genome shotgun (WGS) entry which is preliminary data.</text>
</comment>
<reference evidence="4 5" key="1">
    <citation type="submission" date="2019-04" db="EMBL/GenBank/DDBJ databases">
        <title>The sequence and de novo assembly of Takifugu bimaculatus genome using PacBio and Hi-C technologies.</title>
        <authorList>
            <person name="Xu P."/>
            <person name="Liu B."/>
            <person name="Zhou Z."/>
        </authorList>
    </citation>
    <scope>NUCLEOTIDE SEQUENCE [LARGE SCALE GENOMIC DNA]</scope>
    <source>
        <strain evidence="4">TB-2018</strain>
        <tissue evidence="4">Muscle</tissue>
    </source>
</reference>
<feature type="compositionally biased region" description="Basic and acidic residues" evidence="2">
    <location>
        <begin position="17"/>
        <end position="27"/>
    </location>
</feature>
<protein>
    <recommendedName>
        <fullName evidence="3">NID domain-containing protein</fullName>
    </recommendedName>
</protein>
<dbReference type="EMBL" id="SWLE01000001">
    <property type="protein sequence ID" value="TNN03808.1"/>
    <property type="molecule type" value="Genomic_DNA"/>
</dbReference>
<dbReference type="PANTHER" id="PTHR15225:SF4">
    <property type="entry name" value="N-MYC-INTERACTOR"/>
    <property type="match status" value="1"/>
</dbReference>
<sequence length="346" mass="39327">MAAFRVQDQPMMTSTESVRKDEEFEDEPYRSLEMVQKEIVTVNKRKVGLLQKLESYEAELQRRRAESARLREKYKNYIKVPQVDINYEEPGSQERGDLIQGWFTISQKPSMCMKGGQVLITFEEEKGDQSIIIKILLKANSNFVQSRECVKMIRSAINIFCVQLDISRRDLQLSNVISSMADERIKDRLTISFSRPSKGGGEVENVVYDRNTGNGLITFLHPGVALSLAQAGIFQVDLEAEKTVEVAPAFQYRLQRFQNLCNDKKAGDAFDAFQTFCGFPRRTILMSGIKDLDEEDILKESLEVFFQKPSNSGGEIAHIRYVSKKKSLHAFFSCDDVAVVDNTSGI</sequence>
<dbReference type="GO" id="GO:0005737">
    <property type="term" value="C:cytoplasm"/>
    <property type="evidence" value="ECO:0007669"/>
    <property type="project" value="TreeGrafter"/>
</dbReference>
<evidence type="ECO:0000313" key="4">
    <source>
        <dbReference type="EMBL" id="TNN03808.1"/>
    </source>
</evidence>
<organism evidence="4 5">
    <name type="scientific">Takifugu bimaculatus</name>
    <dbReference type="NCBI Taxonomy" id="433685"/>
    <lineage>
        <taxon>Eukaryota</taxon>
        <taxon>Metazoa</taxon>
        <taxon>Chordata</taxon>
        <taxon>Craniata</taxon>
        <taxon>Vertebrata</taxon>
        <taxon>Euteleostomi</taxon>
        <taxon>Actinopterygii</taxon>
        <taxon>Neopterygii</taxon>
        <taxon>Teleostei</taxon>
        <taxon>Neoteleostei</taxon>
        <taxon>Acanthomorphata</taxon>
        <taxon>Eupercaria</taxon>
        <taxon>Tetraodontiformes</taxon>
        <taxon>Tetradontoidea</taxon>
        <taxon>Tetraodontidae</taxon>
        <taxon>Takifugu</taxon>
    </lineage>
</organism>
<dbReference type="PANTHER" id="PTHR15225">
    <property type="entry name" value="INTERFERON-INDUCED PROTEIN 35/NMI N-MYC/STAT INTERACTING PROTEIN"/>
    <property type="match status" value="1"/>
</dbReference>
<dbReference type="Gene3D" id="3.30.70.330">
    <property type="match status" value="1"/>
</dbReference>
<gene>
    <name evidence="4" type="ORF">fugu_000837</name>
</gene>
<evidence type="ECO:0000256" key="1">
    <source>
        <dbReference type="SAM" id="Coils"/>
    </source>
</evidence>
<feature type="coiled-coil region" evidence="1">
    <location>
        <begin position="46"/>
        <end position="73"/>
    </location>
</feature>
<feature type="domain" description="NID" evidence="3">
    <location>
        <begin position="216"/>
        <end position="261"/>
    </location>
</feature>
<feature type="domain" description="NID" evidence="3">
    <location>
        <begin position="118"/>
        <end position="205"/>
    </location>
</feature>
<dbReference type="AlphaFoldDB" id="A0A4Z2CHU3"/>
<dbReference type="Pfam" id="PF07292">
    <property type="entry name" value="NID"/>
    <property type="match status" value="3"/>
</dbReference>
<evidence type="ECO:0000259" key="3">
    <source>
        <dbReference type="Pfam" id="PF07292"/>
    </source>
</evidence>
<dbReference type="Proteomes" id="UP000516260">
    <property type="component" value="Chromosome 1"/>
</dbReference>
<evidence type="ECO:0000256" key="2">
    <source>
        <dbReference type="SAM" id="MobiDB-lite"/>
    </source>
</evidence>
<accession>A0A4Z2CHU3</accession>
<keyword evidence="5" id="KW-1185">Reference proteome</keyword>
<proteinExistence type="predicted"/>
<keyword evidence="1" id="KW-0175">Coiled coil</keyword>